<keyword evidence="1" id="KW-0732">Signal</keyword>
<dbReference type="Pfam" id="PF16819">
    <property type="entry name" value="DUF5074"/>
    <property type="match status" value="1"/>
</dbReference>
<name>A0A2T3HKP4_9SPHI</name>
<dbReference type="Gene3D" id="2.130.10.10">
    <property type="entry name" value="YVTN repeat-like/Quinoprotein amine dehydrogenase"/>
    <property type="match status" value="1"/>
</dbReference>
<dbReference type="OrthoDB" id="792648at2"/>
<dbReference type="InterPro" id="IPR011044">
    <property type="entry name" value="Quino_amine_DH_bsu"/>
</dbReference>
<proteinExistence type="predicted"/>
<dbReference type="InterPro" id="IPR051200">
    <property type="entry name" value="Host-pathogen_enzymatic-act"/>
</dbReference>
<dbReference type="PANTHER" id="PTHR47197:SF3">
    <property type="entry name" value="DIHYDRO-HEME D1 DEHYDROGENASE"/>
    <property type="match status" value="1"/>
</dbReference>
<sequence length="382" mass="41937">MKFKWTVCLLSMLLATAACRKDEDSGPGAGEDLQHGQPETLTTLKGFLLLNEGNMNMNKASLDYYDYTTGVYRSNVFEKANAGGSGLGDVGNDLAVYGSKVYIVVNGSNKIEVLDARTWKKIRQINLDNCRYITFSGGKAYVSAYLGVVGDPAAPQGSVSEIDTASLTIMRRATVGRQPEELAVVGNRLYVAHSGGYSPSNYERTVAVIDLTSFREIKRIDVAVNLHRLRVDAYGDLYVSSRGDYYDIPPRLYVIDTGTDAVKKSFNLAVSDMDISSDTAYICGTAFSYQTGRNEISYSMLDVRTETQLQRSFLSDGMDRNGKITLPYGLAINPENKDILITDAKDYVSPGKLHCFSKSGKLKWSVATGDIPAKIEFLKKTP</sequence>
<evidence type="ECO:0008006" key="4">
    <source>
        <dbReference type="Google" id="ProtNLM"/>
    </source>
</evidence>
<evidence type="ECO:0000313" key="2">
    <source>
        <dbReference type="EMBL" id="PST82989.1"/>
    </source>
</evidence>
<dbReference type="AlphaFoldDB" id="A0A2T3HKP4"/>
<evidence type="ECO:0000313" key="3">
    <source>
        <dbReference type="Proteomes" id="UP000240912"/>
    </source>
</evidence>
<protein>
    <recommendedName>
        <fullName evidence="4">YncE family protein</fullName>
    </recommendedName>
</protein>
<dbReference type="RefSeq" id="WP_107215249.1">
    <property type="nucleotide sequence ID" value="NZ_KZ686269.1"/>
</dbReference>
<organism evidence="2 3">
    <name type="scientific">Pedobacter yulinensis</name>
    <dbReference type="NCBI Taxonomy" id="2126353"/>
    <lineage>
        <taxon>Bacteria</taxon>
        <taxon>Pseudomonadati</taxon>
        <taxon>Bacteroidota</taxon>
        <taxon>Sphingobacteriia</taxon>
        <taxon>Sphingobacteriales</taxon>
        <taxon>Sphingobacteriaceae</taxon>
        <taxon>Pedobacter</taxon>
    </lineage>
</organism>
<dbReference type="InterPro" id="IPR015943">
    <property type="entry name" value="WD40/YVTN_repeat-like_dom_sf"/>
</dbReference>
<dbReference type="Proteomes" id="UP000240912">
    <property type="component" value="Unassembled WGS sequence"/>
</dbReference>
<dbReference type="SUPFAM" id="SSF50969">
    <property type="entry name" value="YVTN repeat-like/Quinoprotein amine dehydrogenase"/>
    <property type="match status" value="1"/>
</dbReference>
<gene>
    <name evidence="2" type="ORF">C7T94_10195</name>
</gene>
<comment type="caution">
    <text evidence="2">The sequence shown here is derived from an EMBL/GenBank/DDBJ whole genome shotgun (WGS) entry which is preliminary data.</text>
</comment>
<keyword evidence="3" id="KW-1185">Reference proteome</keyword>
<evidence type="ECO:0000256" key="1">
    <source>
        <dbReference type="SAM" id="SignalP"/>
    </source>
</evidence>
<reference evidence="2 3" key="1">
    <citation type="submission" date="2018-03" db="EMBL/GenBank/DDBJ databases">
        <authorList>
            <person name="Keele B.F."/>
        </authorList>
    </citation>
    <scope>NUCLEOTIDE SEQUENCE [LARGE SCALE GENOMIC DNA]</scope>
    <source>
        <strain evidence="2 3">YL28-9</strain>
    </source>
</reference>
<dbReference type="InterPro" id="IPR031815">
    <property type="entry name" value="DUF5074"/>
</dbReference>
<feature type="chain" id="PRO_5015507354" description="YncE family protein" evidence="1">
    <location>
        <begin position="21"/>
        <end position="382"/>
    </location>
</feature>
<dbReference type="EMBL" id="PYLS01000005">
    <property type="protein sequence ID" value="PST82989.1"/>
    <property type="molecule type" value="Genomic_DNA"/>
</dbReference>
<accession>A0A2T3HKP4</accession>
<feature type="signal peptide" evidence="1">
    <location>
        <begin position="1"/>
        <end position="20"/>
    </location>
</feature>
<dbReference type="PANTHER" id="PTHR47197">
    <property type="entry name" value="PROTEIN NIRF"/>
    <property type="match status" value="1"/>
</dbReference>
<dbReference type="PROSITE" id="PS51257">
    <property type="entry name" value="PROKAR_LIPOPROTEIN"/>
    <property type="match status" value="1"/>
</dbReference>